<evidence type="ECO:0000256" key="4">
    <source>
        <dbReference type="ARBA" id="ARBA00023002"/>
    </source>
</evidence>
<comment type="caution">
    <text evidence="8">The sequence shown here is derived from an EMBL/GenBank/DDBJ whole genome shotgun (WGS) entry which is preliminary data.</text>
</comment>
<keyword evidence="9" id="KW-1185">Reference proteome</keyword>
<dbReference type="InterPro" id="IPR002938">
    <property type="entry name" value="FAD-bd"/>
</dbReference>
<keyword evidence="2" id="KW-0285">Flavoprotein</keyword>
<evidence type="ECO:0000256" key="5">
    <source>
        <dbReference type="ARBA" id="ARBA00023033"/>
    </source>
</evidence>
<organism evidence="8 9">
    <name type="scientific">Podospora pseudocomata</name>
    <dbReference type="NCBI Taxonomy" id="2093779"/>
    <lineage>
        <taxon>Eukaryota</taxon>
        <taxon>Fungi</taxon>
        <taxon>Dikarya</taxon>
        <taxon>Ascomycota</taxon>
        <taxon>Pezizomycotina</taxon>
        <taxon>Sordariomycetes</taxon>
        <taxon>Sordariomycetidae</taxon>
        <taxon>Sordariales</taxon>
        <taxon>Podosporaceae</taxon>
        <taxon>Podospora</taxon>
    </lineage>
</organism>
<feature type="coiled-coil region" evidence="6">
    <location>
        <begin position="262"/>
        <end position="289"/>
    </location>
</feature>
<feature type="domain" description="FAD-binding" evidence="7">
    <location>
        <begin position="119"/>
        <end position="351"/>
    </location>
</feature>
<dbReference type="Pfam" id="PF13450">
    <property type="entry name" value="NAD_binding_8"/>
    <property type="match status" value="1"/>
</dbReference>
<dbReference type="Proteomes" id="UP001323405">
    <property type="component" value="Unassembled WGS sequence"/>
</dbReference>
<evidence type="ECO:0000259" key="7">
    <source>
        <dbReference type="Pfam" id="PF01494"/>
    </source>
</evidence>
<reference evidence="8 9" key="1">
    <citation type="journal article" date="2023" name="bioRxiv">
        <title>High-quality genome assemblies of four members of thePodospora anserinaspecies complex.</title>
        <authorList>
            <person name="Ament-Velasquez S.L."/>
            <person name="Vogan A.A."/>
            <person name="Wallerman O."/>
            <person name="Hartmann F."/>
            <person name="Gautier V."/>
            <person name="Silar P."/>
            <person name="Giraud T."/>
            <person name="Johannesson H."/>
        </authorList>
    </citation>
    <scope>NUCLEOTIDE SEQUENCE [LARGE SCALE GENOMIC DNA]</scope>
    <source>
        <strain evidence="8 9">CBS 415.72m</strain>
    </source>
</reference>
<dbReference type="InterPro" id="IPR036188">
    <property type="entry name" value="FAD/NAD-bd_sf"/>
</dbReference>
<name>A0ABR0GCP0_9PEZI</name>
<comment type="cofactor">
    <cofactor evidence="1">
        <name>FAD</name>
        <dbReference type="ChEBI" id="CHEBI:57692"/>
    </cofactor>
</comment>
<keyword evidence="3" id="KW-0274">FAD</keyword>
<dbReference type="PRINTS" id="PR00420">
    <property type="entry name" value="RNGMNOXGNASE"/>
</dbReference>
<keyword evidence="4" id="KW-0560">Oxidoreductase</keyword>
<dbReference type="Pfam" id="PF01494">
    <property type="entry name" value="FAD_binding_3"/>
    <property type="match status" value="1"/>
</dbReference>
<keyword evidence="6" id="KW-0175">Coiled coil</keyword>
<proteinExistence type="predicted"/>
<evidence type="ECO:0000313" key="8">
    <source>
        <dbReference type="EMBL" id="KAK4653526.1"/>
    </source>
</evidence>
<accession>A0ABR0GCP0</accession>
<evidence type="ECO:0000256" key="6">
    <source>
        <dbReference type="SAM" id="Coils"/>
    </source>
</evidence>
<protein>
    <recommendedName>
        <fullName evidence="7">FAD-binding domain-containing protein</fullName>
    </recommendedName>
</protein>
<dbReference type="SUPFAM" id="SSF51905">
    <property type="entry name" value="FAD/NAD(P)-binding domain"/>
    <property type="match status" value="1"/>
</dbReference>
<dbReference type="PANTHER" id="PTHR47178">
    <property type="entry name" value="MONOOXYGENASE, FAD-BINDING"/>
    <property type="match status" value="1"/>
</dbReference>
<dbReference type="GeneID" id="87911092"/>
<evidence type="ECO:0000313" key="9">
    <source>
        <dbReference type="Proteomes" id="UP001323405"/>
    </source>
</evidence>
<dbReference type="PANTHER" id="PTHR47178:SF6">
    <property type="entry name" value="FAD-BINDING DOMAIN-CONTAINING PROTEIN"/>
    <property type="match status" value="1"/>
</dbReference>
<keyword evidence="5" id="KW-0503">Monooxygenase</keyword>
<evidence type="ECO:0000256" key="2">
    <source>
        <dbReference type="ARBA" id="ARBA00022630"/>
    </source>
</evidence>
<evidence type="ECO:0000256" key="3">
    <source>
        <dbReference type="ARBA" id="ARBA00022827"/>
    </source>
</evidence>
<dbReference type="EMBL" id="JAFFHA010000007">
    <property type="protein sequence ID" value="KAK4653526.1"/>
    <property type="molecule type" value="Genomic_DNA"/>
</dbReference>
<dbReference type="RefSeq" id="XP_062742501.1">
    <property type="nucleotide sequence ID" value="XM_062891185.1"/>
</dbReference>
<evidence type="ECO:0000256" key="1">
    <source>
        <dbReference type="ARBA" id="ARBA00001974"/>
    </source>
</evidence>
<dbReference type="Gene3D" id="3.50.50.60">
    <property type="entry name" value="FAD/NAD(P)-binding domain"/>
    <property type="match status" value="1"/>
</dbReference>
<gene>
    <name evidence="8" type="ORF">QC762_507720</name>
</gene>
<sequence length="426" mass="47441">MTSSRPKLHVIIIGAGISGLVLAQCLRKQGISFEIFERDEGPAVRKGGYCLGLHDPENLFVKYLPDDLPSVWSTCHLLPLDLPSQLITYLPNGIAFRVQDGEETPCVRVSRAKLREMLGRHLEIKWGRKAVGVWEEGEGVVVRFESEEVVRGGLVVGCDGIFSGVRKCIPNGLDCIQLQQFPAAVVAGDVVLEGEEVKRQLRNGHSAYVSVGKEWGLFVGLNKLVNVKADEEGDVEGMKGEYYWILSRFDKDVADEKHWTKTMTDEEKLAMAKEKVKEMREEFRIVVEKTTVEGLKSSAWSMWYSAVQGAEYLKTSRVVLIGDAAHPMTPARGEGAVVAIRDAVQLSKVLRTIDTSDEASLKSTLQDFQQDVLTKGFEAIRGAREAFEGVFQNRTPMAWGWEMAPIRQVPPLPPLKLKMAFEPLEV</sequence>